<dbReference type="PANTHER" id="PTHR38813:SF1">
    <property type="entry name" value="TOXIN RELE1-RELATED"/>
    <property type="match status" value="1"/>
</dbReference>
<evidence type="ECO:0000313" key="2">
    <source>
        <dbReference type="EMBL" id="NMG18322.1"/>
    </source>
</evidence>
<dbReference type="InterPro" id="IPR052747">
    <property type="entry name" value="TA_system_RelE_toxin"/>
</dbReference>
<dbReference type="RefSeq" id="WP_169153611.1">
    <property type="nucleotide sequence ID" value="NZ_CAWPJE010000274.1"/>
</dbReference>
<dbReference type="SUPFAM" id="SSF143011">
    <property type="entry name" value="RelE-like"/>
    <property type="match status" value="1"/>
</dbReference>
<dbReference type="InterPro" id="IPR007712">
    <property type="entry name" value="RelE/ParE_toxin"/>
</dbReference>
<evidence type="ECO:0000313" key="3">
    <source>
        <dbReference type="Proteomes" id="UP000718564"/>
    </source>
</evidence>
<keyword evidence="3" id="KW-1185">Reference proteome</keyword>
<sequence length="91" mass="10704">MSERYDLRIAKTAEKDLIDLPAKQFKQVVSKIFSLQSNPRPQDYKALKGYEGGYRVDQGEYRILYTIDDENLLVDIFRVGKRNDNQVYKNL</sequence>
<gene>
    <name evidence="2" type="ORF">DP116_02205</name>
</gene>
<keyword evidence="1" id="KW-1277">Toxin-antitoxin system</keyword>
<reference evidence="2 3" key="1">
    <citation type="submission" date="2018-06" db="EMBL/GenBank/DDBJ databases">
        <title>Comparative genomics of Brasilonema spp. strains.</title>
        <authorList>
            <person name="Alvarenga D.O."/>
            <person name="Fiore M.F."/>
            <person name="Varani A.M."/>
        </authorList>
    </citation>
    <scope>NUCLEOTIDE SEQUENCE [LARGE SCALE GENOMIC DNA]</scope>
    <source>
        <strain evidence="2 3">SPC951</strain>
    </source>
</reference>
<comment type="caution">
    <text evidence="2">The sequence shown here is derived from an EMBL/GenBank/DDBJ whole genome shotgun (WGS) entry which is preliminary data.</text>
</comment>
<evidence type="ECO:0000256" key="1">
    <source>
        <dbReference type="ARBA" id="ARBA00022649"/>
    </source>
</evidence>
<dbReference type="Gene3D" id="3.30.2310.20">
    <property type="entry name" value="RelE-like"/>
    <property type="match status" value="1"/>
</dbReference>
<proteinExistence type="predicted"/>
<protein>
    <submittedName>
        <fullName evidence="2">Type II toxin-antitoxin system RelE/ParE family toxin</fullName>
    </submittedName>
</protein>
<accession>A0ABX1P366</accession>
<organism evidence="2 3">
    <name type="scientific">Brasilonema bromeliae SPC951</name>
    <dbReference type="NCBI Taxonomy" id="385972"/>
    <lineage>
        <taxon>Bacteria</taxon>
        <taxon>Bacillati</taxon>
        <taxon>Cyanobacteriota</taxon>
        <taxon>Cyanophyceae</taxon>
        <taxon>Nostocales</taxon>
        <taxon>Scytonemataceae</taxon>
        <taxon>Brasilonema</taxon>
        <taxon>Bromeliae group (in: Brasilonema)</taxon>
    </lineage>
</organism>
<dbReference type="EMBL" id="QMEB01000008">
    <property type="protein sequence ID" value="NMG18322.1"/>
    <property type="molecule type" value="Genomic_DNA"/>
</dbReference>
<dbReference type="PANTHER" id="PTHR38813">
    <property type="match status" value="1"/>
</dbReference>
<dbReference type="Pfam" id="PF05016">
    <property type="entry name" value="ParE_toxin"/>
    <property type="match status" value="1"/>
</dbReference>
<dbReference type="Proteomes" id="UP000718564">
    <property type="component" value="Unassembled WGS sequence"/>
</dbReference>
<dbReference type="InterPro" id="IPR035093">
    <property type="entry name" value="RelE/ParE_toxin_dom_sf"/>
</dbReference>
<name>A0ABX1P366_9CYAN</name>